<protein>
    <submittedName>
        <fullName evidence="2">Uncharacterized protein</fullName>
    </submittedName>
</protein>
<dbReference type="EMBL" id="BGZK01000667">
    <property type="protein sequence ID" value="GBP55410.1"/>
    <property type="molecule type" value="Genomic_DNA"/>
</dbReference>
<evidence type="ECO:0000313" key="2">
    <source>
        <dbReference type="EMBL" id="GBP55410.1"/>
    </source>
</evidence>
<proteinExistence type="predicted"/>
<dbReference type="Proteomes" id="UP000299102">
    <property type="component" value="Unassembled WGS sequence"/>
</dbReference>
<comment type="caution">
    <text evidence="2">The sequence shown here is derived from an EMBL/GenBank/DDBJ whole genome shotgun (WGS) entry which is preliminary data.</text>
</comment>
<keyword evidence="3" id="KW-1185">Reference proteome</keyword>
<name>A0A4C1WX07_EUMVA</name>
<feature type="compositionally biased region" description="Polar residues" evidence="1">
    <location>
        <begin position="45"/>
        <end position="59"/>
    </location>
</feature>
<evidence type="ECO:0000256" key="1">
    <source>
        <dbReference type="SAM" id="MobiDB-lite"/>
    </source>
</evidence>
<dbReference type="AlphaFoldDB" id="A0A4C1WX07"/>
<gene>
    <name evidence="2" type="ORF">EVAR_45733_1</name>
</gene>
<reference evidence="2 3" key="1">
    <citation type="journal article" date="2019" name="Commun. Biol.">
        <title>The bagworm genome reveals a unique fibroin gene that provides high tensile strength.</title>
        <authorList>
            <person name="Kono N."/>
            <person name="Nakamura H."/>
            <person name="Ohtoshi R."/>
            <person name="Tomita M."/>
            <person name="Numata K."/>
            <person name="Arakawa K."/>
        </authorList>
    </citation>
    <scope>NUCLEOTIDE SEQUENCE [LARGE SCALE GENOMIC DNA]</scope>
</reference>
<accession>A0A4C1WX07</accession>
<organism evidence="2 3">
    <name type="scientific">Eumeta variegata</name>
    <name type="common">Bagworm moth</name>
    <name type="synonym">Eumeta japonica</name>
    <dbReference type="NCBI Taxonomy" id="151549"/>
    <lineage>
        <taxon>Eukaryota</taxon>
        <taxon>Metazoa</taxon>
        <taxon>Ecdysozoa</taxon>
        <taxon>Arthropoda</taxon>
        <taxon>Hexapoda</taxon>
        <taxon>Insecta</taxon>
        <taxon>Pterygota</taxon>
        <taxon>Neoptera</taxon>
        <taxon>Endopterygota</taxon>
        <taxon>Lepidoptera</taxon>
        <taxon>Glossata</taxon>
        <taxon>Ditrysia</taxon>
        <taxon>Tineoidea</taxon>
        <taxon>Psychidae</taxon>
        <taxon>Oiketicinae</taxon>
        <taxon>Eumeta</taxon>
    </lineage>
</organism>
<evidence type="ECO:0000313" key="3">
    <source>
        <dbReference type="Proteomes" id="UP000299102"/>
    </source>
</evidence>
<sequence length="162" mass="17852">MSGRGRTRRCGAILQPWRGAPEKGLPTEPSLPFLQGHEKDKDRISCQNGSAFSGHTTISRGVHARRFPNKELTSKADAPPPAAAPALTEADISPNNRNLRIPKYKYKMSHAPQKYQRNAFNYQELDTRSCRLTALGAIAATCRAATINSVDKLRSLPHKDCS</sequence>
<feature type="region of interest" description="Disordered" evidence="1">
    <location>
        <begin position="1"/>
        <end position="98"/>
    </location>
</feature>